<dbReference type="EMBL" id="WMBQ01000001">
    <property type="protein sequence ID" value="MTD94280.1"/>
    <property type="molecule type" value="Genomic_DNA"/>
</dbReference>
<keyword evidence="1" id="KW-0472">Membrane</keyword>
<evidence type="ECO:0000313" key="3">
    <source>
        <dbReference type="Proteomes" id="UP000440694"/>
    </source>
</evidence>
<comment type="caution">
    <text evidence="2">The sequence shown here is derived from an EMBL/GenBank/DDBJ whole genome shotgun (WGS) entry which is preliminary data.</text>
</comment>
<dbReference type="Proteomes" id="UP000440694">
    <property type="component" value="Unassembled WGS sequence"/>
</dbReference>
<sequence length="126" mass="12761">MLLDMIAIVILAGMMLIPVVNIFAGVIIGAGLGGAAGACAGLSLALIVTAGERVLVAWLAAEANEHGARNSNVARAPSRMTVRPADAVLATAQSAEAVRDDYLLETPMFVRAMGRAPHGAPASLSA</sequence>
<protein>
    <submittedName>
        <fullName evidence="2">Uncharacterized protein</fullName>
    </submittedName>
</protein>
<feature type="transmembrane region" description="Helical" evidence="1">
    <location>
        <begin position="35"/>
        <end position="61"/>
    </location>
</feature>
<evidence type="ECO:0000256" key="1">
    <source>
        <dbReference type="SAM" id="Phobius"/>
    </source>
</evidence>
<feature type="transmembrane region" description="Helical" evidence="1">
    <location>
        <begin position="7"/>
        <end position="29"/>
    </location>
</feature>
<keyword evidence="1" id="KW-1133">Transmembrane helix</keyword>
<name>A0A6I3KK12_9HYPH</name>
<keyword evidence="1" id="KW-0812">Transmembrane</keyword>
<evidence type="ECO:0000313" key="2">
    <source>
        <dbReference type="EMBL" id="MTD94280.1"/>
    </source>
</evidence>
<gene>
    <name evidence="2" type="ORF">GIW81_08020</name>
</gene>
<accession>A0A6I3KK12</accession>
<organism evidence="2 3">
    <name type="scientific">Hyphomicrobium album</name>
    <dbReference type="NCBI Taxonomy" id="2665159"/>
    <lineage>
        <taxon>Bacteria</taxon>
        <taxon>Pseudomonadati</taxon>
        <taxon>Pseudomonadota</taxon>
        <taxon>Alphaproteobacteria</taxon>
        <taxon>Hyphomicrobiales</taxon>
        <taxon>Hyphomicrobiaceae</taxon>
        <taxon>Hyphomicrobium</taxon>
    </lineage>
</organism>
<dbReference type="AlphaFoldDB" id="A0A6I3KK12"/>
<keyword evidence="3" id="KW-1185">Reference proteome</keyword>
<dbReference type="RefSeq" id="WP_154738724.1">
    <property type="nucleotide sequence ID" value="NZ_WMBQ01000001.1"/>
</dbReference>
<proteinExistence type="predicted"/>
<reference evidence="2 3" key="1">
    <citation type="submission" date="2019-11" db="EMBL/GenBank/DDBJ databases">
        <title>Identification of a novel strain.</title>
        <authorList>
            <person name="Xu Q."/>
            <person name="Wang G."/>
        </authorList>
    </citation>
    <scope>NUCLEOTIDE SEQUENCE [LARGE SCALE GENOMIC DNA]</scope>
    <source>
        <strain evidence="3">xq</strain>
    </source>
</reference>